<keyword evidence="3 7" id="KW-0805">Transcription regulation</keyword>
<dbReference type="FunFam" id="1.10.10.10:FF:000047">
    <property type="entry name" value="Transcription factor"/>
    <property type="match status" value="1"/>
</dbReference>
<evidence type="ECO:0000256" key="2">
    <source>
        <dbReference type="ARBA" id="ARBA00010940"/>
    </source>
</evidence>
<dbReference type="Pfam" id="PF08781">
    <property type="entry name" value="DP"/>
    <property type="match status" value="1"/>
</dbReference>
<reference evidence="10 12" key="1">
    <citation type="journal article" date="2014" name="Nat. Genet.">
        <title>Genome and transcriptome of the porcine whipworm Trichuris suis.</title>
        <authorList>
            <person name="Jex A.R."/>
            <person name="Nejsum P."/>
            <person name="Schwarz E.M."/>
            <person name="Hu L."/>
            <person name="Young N.D."/>
            <person name="Hall R.S."/>
            <person name="Korhonen P.K."/>
            <person name="Liao S."/>
            <person name="Thamsborg S."/>
            <person name="Xia J."/>
            <person name="Xu P."/>
            <person name="Wang S."/>
            <person name="Scheerlinck J.P."/>
            <person name="Hofmann A."/>
            <person name="Sternberg P.W."/>
            <person name="Wang J."/>
            <person name="Gasser R.B."/>
        </authorList>
    </citation>
    <scope>NUCLEOTIDE SEQUENCE [LARGE SCALE GENOMIC DNA]</scope>
    <source>
        <strain evidence="11">DCEP-RM93F</strain>
        <strain evidence="10">DCEP-RM93M</strain>
    </source>
</reference>
<dbReference type="GO" id="GO:0000981">
    <property type="term" value="F:DNA-binding transcription factor activity, RNA polymerase II-specific"/>
    <property type="evidence" value="ECO:0007669"/>
    <property type="project" value="TreeGrafter"/>
</dbReference>
<dbReference type="GO" id="GO:0005667">
    <property type="term" value="C:transcription regulator complex"/>
    <property type="evidence" value="ECO:0007669"/>
    <property type="project" value="InterPro"/>
</dbReference>
<keyword evidence="5 7" id="KW-0804">Transcription</keyword>
<dbReference type="SUPFAM" id="SSF46785">
    <property type="entry name" value="Winged helix' DNA-binding domain"/>
    <property type="match status" value="1"/>
</dbReference>
<evidence type="ECO:0000256" key="3">
    <source>
        <dbReference type="ARBA" id="ARBA00023015"/>
    </source>
</evidence>
<dbReference type="EMBL" id="KL367482">
    <property type="protein sequence ID" value="KFD71463.1"/>
    <property type="molecule type" value="Genomic_DNA"/>
</dbReference>
<evidence type="ECO:0000256" key="6">
    <source>
        <dbReference type="ARBA" id="ARBA00023242"/>
    </source>
</evidence>
<dbReference type="InterPro" id="IPR038168">
    <property type="entry name" value="TF_DP_C_sf"/>
</dbReference>
<dbReference type="InterPro" id="IPR037241">
    <property type="entry name" value="E2F-DP_heterodim"/>
</dbReference>
<dbReference type="Proteomes" id="UP000030764">
    <property type="component" value="Unassembled WGS sequence"/>
</dbReference>
<sequence length="407" mass="45894">MSTPVKAPSIKVVSVYGTRDSRRQKDAQIYSRLQSSPVVQSPAKIAPQPSPAKTTHIHGLKLTQATVPSITRKLDFHLNLSNVIKYPRNSDRSKGLRHFSTKVCEKVREKGVTNYNEVADELVQEYFESMPSPPSSHEQQMYDQKNIRRRVYDALNVLMAMNIVSKEKKEIRWVGLPTSSLQECKRLEEEKSKRIARIKDKREDLYDLMVQLVTSCSVIERNEQALAKKIKFGNATVPLPFVAICVDKRAVGNISISADRTRYQFAFDRPFHLETETAILQALGLAHGLEKGNIKEADLETVKKYLPLAFAECLEEIFDEESTAKYEEDYTPPAVGTILSAVGTVASQQRNDATKIKEEPVTLSHSYAKIGVVGPSSAMPRRDGQTSSVQRFINRRMVRQRDANGQQ</sequence>
<dbReference type="AlphaFoldDB" id="A0A085LUA4"/>
<dbReference type="PANTHER" id="PTHR12548">
    <property type="entry name" value="TRANSCRIPTION FACTOR DP"/>
    <property type="match status" value="1"/>
</dbReference>
<evidence type="ECO:0000313" key="10">
    <source>
        <dbReference type="EMBL" id="KFD48550.1"/>
    </source>
</evidence>
<dbReference type="OrthoDB" id="552115at2759"/>
<dbReference type="PANTHER" id="PTHR12548:SF9">
    <property type="entry name" value="TRANSCRIPTION FACTOR DP"/>
    <property type="match status" value="1"/>
</dbReference>
<protein>
    <submittedName>
        <fullName evidence="10">Uncharacterized protein</fullName>
    </submittedName>
</protein>
<keyword evidence="12" id="KW-1185">Reference proteome</keyword>
<keyword evidence="4 7" id="KW-0238">DNA-binding</keyword>
<dbReference type="InterPro" id="IPR014889">
    <property type="entry name" value="Transc_factor_DP_C"/>
</dbReference>
<dbReference type="Gene3D" id="1.20.140.80">
    <property type="entry name" value="Transcription factor DP"/>
    <property type="match status" value="1"/>
</dbReference>
<dbReference type="InterPro" id="IPR036388">
    <property type="entry name" value="WH-like_DNA-bd_sf"/>
</dbReference>
<evidence type="ECO:0000259" key="9">
    <source>
        <dbReference type="SMART" id="SM01372"/>
    </source>
</evidence>
<dbReference type="CDD" id="cd14458">
    <property type="entry name" value="DP_DD"/>
    <property type="match status" value="1"/>
</dbReference>
<evidence type="ECO:0000259" key="8">
    <source>
        <dbReference type="SMART" id="SM01138"/>
    </source>
</evidence>
<evidence type="ECO:0000256" key="5">
    <source>
        <dbReference type="ARBA" id="ARBA00023163"/>
    </source>
</evidence>
<feature type="domain" description="E2F/DP family winged-helix DNA-binding" evidence="9">
    <location>
        <begin position="91"/>
        <end position="175"/>
    </location>
</feature>
<dbReference type="InterPro" id="IPR003316">
    <property type="entry name" value="E2F_WHTH_DNA-bd_dom"/>
</dbReference>
<dbReference type="Proteomes" id="UP000030758">
    <property type="component" value="Unassembled WGS sequence"/>
</dbReference>
<dbReference type="GO" id="GO:0051726">
    <property type="term" value="P:regulation of cell cycle"/>
    <property type="evidence" value="ECO:0007669"/>
    <property type="project" value="InterPro"/>
</dbReference>
<dbReference type="Pfam" id="PF02319">
    <property type="entry name" value="WHD_E2F_TDP"/>
    <property type="match status" value="1"/>
</dbReference>
<evidence type="ECO:0000313" key="11">
    <source>
        <dbReference type="EMBL" id="KFD71463.1"/>
    </source>
</evidence>
<dbReference type="EMBL" id="KL363290">
    <property type="protein sequence ID" value="KFD48550.1"/>
    <property type="molecule type" value="Genomic_DNA"/>
</dbReference>
<evidence type="ECO:0000256" key="4">
    <source>
        <dbReference type="ARBA" id="ARBA00023125"/>
    </source>
</evidence>
<dbReference type="GO" id="GO:0005634">
    <property type="term" value="C:nucleus"/>
    <property type="evidence" value="ECO:0007669"/>
    <property type="project" value="UniProtKB-SubCell"/>
</dbReference>
<dbReference type="InterPro" id="IPR015648">
    <property type="entry name" value="Transcrpt_fac_DP"/>
</dbReference>
<dbReference type="InterPro" id="IPR036390">
    <property type="entry name" value="WH_DNA-bd_sf"/>
</dbReference>
<comment type="subcellular location">
    <subcellularLocation>
        <location evidence="1 7">Nucleus</location>
    </subcellularLocation>
</comment>
<proteinExistence type="inferred from homology"/>
<feature type="domain" description="Transcription factor DP C-terminal" evidence="8">
    <location>
        <begin position="182"/>
        <end position="325"/>
    </location>
</feature>
<name>A0A085LUA4_9BILA</name>
<dbReference type="GO" id="GO:0000977">
    <property type="term" value="F:RNA polymerase II transcription regulatory region sequence-specific DNA binding"/>
    <property type="evidence" value="ECO:0007669"/>
    <property type="project" value="TreeGrafter"/>
</dbReference>
<dbReference type="SMART" id="SM01372">
    <property type="entry name" value="E2F_TDP"/>
    <property type="match status" value="1"/>
</dbReference>
<keyword evidence="6 7" id="KW-0539">Nucleus</keyword>
<dbReference type="Gene3D" id="1.10.10.10">
    <property type="entry name" value="Winged helix-like DNA-binding domain superfamily/Winged helix DNA-binding domain"/>
    <property type="match status" value="1"/>
</dbReference>
<dbReference type="SMART" id="SM01138">
    <property type="entry name" value="DP"/>
    <property type="match status" value="1"/>
</dbReference>
<comment type="similarity">
    <text evidence="2 7">Belongs to the E2F/DP family.</text>
</comment>
<evidence type="ECO:0000313" key="12">
    <source>
        <dbReference type="Proteomes" id="UP000030764"/>
    </source>
</evidence>
<gene>
    <name evidence="10" type="ORF">M513_10561</name>
    <name evidence="11" type="ORF">M514_10561</name>
</gene>
<accession>A0A085LUA4</accession>
<evidence type="ECO:0000256" key="7">
    <source>
        <dbReference type="RuleBase" id="RU003796"/>
    </source>
</evidence>
<evidence type="ECO:0000256" key="1">
    <source>
        <dbReference type="ARBA" id="ARBA00004123"/>
    </source>
</evidence>
<dbReference type="SUPFAM" id="SSF144074">
    <property type="entry name" value="E2F-DP heterodimerization region"/>
    <property type="match status" value="1"/>
</dbReference>
<organism evidence="10 12">
    <name type="scientific">Trichuris suis</name>
    <name type="common">pig whipworm</name>
    <dbReference type="NCBI Taxonomy" id="68888"/>
    <lineage>
        <taxon>Eukaryota</taxon>
        <taxon>Metazoa</taxon>
        <taxon>Ecdysozoa</taxon>
        <taxon>Nematoda</taxon>
        <taxon>Enoplea</taxon>
        <taxon>Dorylaimia</taxon>
        <taxon>Trichinellida</taxon>
        <taxon>Trichuridae</taxon>
        <taxon>Trichuris</taxon>
    </lineage>
</organism>